<reference evidence="2 3" key="1">
    <citation type="submission" date="2015-07" db="EMBL/GenBank/DDBJ databases">
        <title>Genome analysis of myxobacterium Chondromyces crocatus Cm c5 reveals a high potential for natural compound synthesis and the genetic basis for the loss of fruiting body formation.</title>
        <authorList>
            <person name="Zaburannyi N."/>
            <person name="Bunk B."/>
            <person name="Maier J."/>
            <person name="Overmann J."/>
            <person name="Mueller R."/>
        </authorList>
    </citation>
    <scope>NUCLEOTIDE SEQUENCE [LARGE SCALE GENOMIC DNA]</scope>
    <source>
        <strain evidence="2 3">Cm c5</strain>
    </source>
</reference>
<evidence type="ECO:0000256" key="1">
    <source>
        <dbReference type="SAM" id="SignalP"/>
    </source>
</evidence>
<sequence length="169" mass="18098">MMKRAHGLSALSLLLVTTTALFTGCQSGGDGGATCISLNDFEAATIELWPPNHKTHTLSIDDCIDVNELCEPDVRAFFTYATSDEPRNDTGDGNTEDDIANLTCDSVDLLSERKGNGDARVYNLGFRAIDDMGGTIDGVCRVIVPHDQGGKVPVDSGEAYREEAPDCEP</sequence>
<feature type="signal peptide" evidence="1">
    <location>
        <begin position="1"/>
        <end position="22"/>
    </location>
</feature>
<dbReference type="EMBL" id="CP012159">
    <property type="protein sequence ID" value="AKT42090.1"/>
    <property type="molecule type" value="Genomic_DNA"/>
</dbReference>
<keyword evidence="1" id="KW-0732">Signal</keyword>
<feature type="chain" id="PRO_5005459655" description="Secreted protein" evidence="1">
    <location>
        <begin position="23"/>
        <end position="169"/>
    </location>
</feature>
<keyword evidence="3" id="KW-1185">Reference proteome</keyword>
<dbReference type="AlphaFoldDB" id="A0A0K1EMG9"/>
<evidence type="ECO:0000313" key="3">
    <source>
        <dbReference type="Proteomes" id="UP000067626"/>
    </source>
</evidence>
<organism evidence="2 3">
    <name type="scientific">Chondromyces crocatus</name>
    <dbReference type="NCBI Taxonomy" id="52"/>
    <lineage>
        <taxon>Bacteria</taxon>
        <taxon>Pseudomonadati</taxon>
        <taxon>Myxococcota</taxon>
        <taxon>Polyangia</taxon>
        <taxon>Polyangiales</taxon>
        <taxon>Polyangiaceae</taxon>
        <taxon>Chondromyces</taxon>
    </lineage>
</organism>
<evidence type="ECO:0000313" key="2">
    <source>
        <dbReference type="EMBL" id="AKT42090.1"/>
    </source>
</evidence>
<protein>
    <recommendedName>
        <fullName evidence="4">Secreted protein</fullName>
    </recommendedName>
</protein>
<dbReference type="PROSITE" id="PS51257">
    <property type="entry name" value="PROKAR_LIPOPROTEIN"/>
    <property type="match status" value="1"/>
</dbReference>
<gene>
    <name evidence="2" type="ORF">CMC5_063130</name>
</gene>
<dbReference type="RefSeq" id="WP_050433769.1">
    <property type="nucleotide sequence ID" value="NZ_CP012159.1"/>
</dbReference>
<evidence type="ECO:0008006" key="4">
    <source>
        <dbReference type="Google" id="ProtNLM"/>
    </source>
</evidence>
<name>A0A0K1EMG9_CHOCO</name>
<dbReference type="Proteomes" id="UP000067626">
    <property type="component" value="Chromosome"/>
</dbReference>
<accession>A0A0K1EMG9</accession>
<dbReference type="KEGG" id="ccro:CMC5_063130"/>
<proteinExistence type="predicted"/>
<dbReference type="OrthoDB" id="340819at2"/>